<evidence type="ECO:0000256" key="5">
    <source>
        <dbReference type="ARBA" id="ARBA00022970"/>
    </source>
</evidence>
<comment type="subcellular location">
    <subcellularLocation>
        <location evidence="1">Cell membrane</location>
        <topology evidence="1">Multi-pass membrane protein</topology>
    </subcellularLocation>
</comment>
<proteinExistence type="inferred from homology"/>
<keyword evidence="2" id="KW-0813">Transport</keyword>
<feature type="transmembrane region" description="Helical" evidence="9">
    <location>
        <begin position="189"/>
        <end position="212"/>
    </location>
</feature>
<feature type="transmembrane region" description="Helical" evidence="9">
    <location>
        <begin position="224"/>
        <end position="247"/>
    </location>
</feature>
<dbReference type="EMBL" id="NEVK01000003">
    <property type="protein sequence ID" value="OZI25317.1"/>
    <property type="molecule type" value="Genomic_DNA"/>
</dbReference>
<name>A0A261RKK4_9BORD</name>
<gene>
    <name evidence="10" type="ORF">CAL19_05855</name>
</gene>
<dbReference type="AlphaFoldDB" id="A0A261RKK4"/>
<evidence type="ECO:0000313" key="11">
    <source>
        <dbReference type="Proteomes" id="UP000216947"/>
    </source>
</evidence>
<feature type="transmembrane region" description="Helical" evidence="9">
    <location>
        <begin position="254"/>
        <end position="278"/>
    </location>
</feature>
<dbReference type="OrthoDB" id="25113at2"/>
<keyword evidence="3" id="KW-1003">Cell membrane</keyword>
<evidence type="ECO:0000256" key="8">
    <source>
        <dbReference type="ARBA" id="ARBA00037998"/>
    </source>
</evidence>
<dbReference type="PANTHER" id="PTHR11795:SF450">
    <property type="entry name" value="ABC TRANSPORTER PERMEASE PROTEIN"/>
    <property type="match status" value="1"/>
</dbReference>
<feature type="transmembrane region" description="Helical" evidence="9">
    <location>
        <begin position="56"/>
        <end position="81"/>
    </location>
</feature>
<evidence type="ECO:0000256" key="2">
    <source>
        <dbReference type="ARBA" id="ARBA00022448"/>
    </source>
</evidence>
<reference evidence="11" key="1">
    <citation type="submission" date="2017-05" db="EMBL/GenBank/DDBJ databases">
        <title>Complete and WGS of Bordetella genogroups.</title>
        <authorList>
            <person name="Spilker T."/>
            <person name="Lipuma J."/>
        </authorList>
    </citation>
    <scope>NUCLEOTIDE SEQUENCE [LARGE SCALE GENOMIC DNA]</scope>
    <source>
        <strain evidence="11">AU18089</strain>
    </source>
</reference>
<evidence type="ECO:0000256" key="7">
    <source>
        <dbReference type="ARBA" id="ARBA00023136"/>
    </source>
</evidence>
<evidence type="ECO:0000256" key="1">
    <source>
        <dbReference type="ARBA" id="ARBA00004651"/>
    </source>
</evidence>
<organism evidence="10 11">
    <name type="scientific">Bordetella genomosp. 7</name>
    <dbReference type="NCBI Taxonomy" id="1416805"/>
    <lineage>
        <taxon>Bacteria</taxon>
        <taxon>Pseudomonadati</taxon>
        <taxon>Pseudomonadota</taxon>
        <taxon>Betaproteobacteria</taxon>
        <taxon>Burkholderiales</taxon>
        <taxon>Alcaligenaceae</taxon>
        <taxon>Bordetella</taxon>
    </lineage>
</organism>
<keyword evidence="5" id="KW-0029">Amino-acid transport</keyword>
<feature type="transmembrane region" description="Helical" evidence="9">
    <location>
        <begin position="134"/>
        <end position="160"/>
    </location>
</feature>
<dbReference type="Pfam" id="PF02653">
    <property type="entry name" value="BPD_transp_2"/>
    <property type="match status" value="1"/>
</dbReference>
<protein>
    <submittedName>
        <fullName evidence="10">Branched-chain amino acid ABC transporter permease</fullName>
    </submittedName>
</protein>
<dbReference type="CDD" id="cd06582">
    <property type="entry name" value="TM_PBP1_LivH_like"/>
    <property type="match status" value="1"/>
</dbReference>
<keyword evidence="7 9" id="KW-0472">Membrane</keyword>
<keyword evidence="11" id="KW-1185">Reference proteome</keyword>
<evidence type="ECO:0000256" key="3">
    <source>
        <dbReference type="ARBA" id="ARBA00022475"/>
    </source>
</evidence>
<evidence type="ECO:0000256" key="6">
    <source>
        <dbReference type="ARBA" id="ARBA00022989"/>
    </source>
</evidence>
<dbReference type="Proteomes" id="UP000216947">
    <property type="component" value="Unassembled WGS sequence"/>
</dbReference>
<dbReference type="InterPro" id="IPR052157">
    <property type="entry name" value="BCAA_transport_permease"/>
</dbReference>
<dbReference type="GO" id="GO:0005886">
    <property type="term" value="C:plasma membrane"/>
    <property type="evidence" value="ECO:0007669"/>
    <property type="project" value="UniProtKB-SubCell"/>
</dbReference>
<comment type="similarity">
    <text evidence="8">Belongs to the binding-protein-dependent transport system permease family. LivHM subfamily.</text>
</comment>
<feature type="transmembrane region" description="Helical" evidence="9">
    <location>
        <begin position="93"/>
        <end position="114"/>
    </location>
</feature>
<evidence type="ECO:0000313" key="10">
    <source>
        <dbReference type="EMBL" id="OZI25317.1"/>
    </source>
</evidence>
<keyword evidence="4 9" id="KW-0812">Transmembrane</keyword>
<keyword evidence="6 9" id="KW-1133">Transmembrane helix</keyword>
<evidence type="ECO:0000256" key="4">
    <source>
        <dbReference type="ARBA" id="ARBA00022692"/>
    </source>
</evidence>
<dbReference type="RefSeq" id="WP_026639378.1">
    <property type="nucleotide sequence ID" value="NZ_NEVI01000009.1"/>
</dbReference>
<accession>A0A261RKK4</accession>
<dbReference type="InterPro" id="IPR001851">
    <property type="entry name" value="ABC_transp_permease"/>
</dbReference>
<dbReference type="GO" id="GO:0022857">
    <property type="term" value="F:transmembrane transporter activity"/>
    <property type="evidence" value="ECO:0007669"/>
    <property type="project" value="InterPro"/>
</dbReference>
<dbReference type="PANTHER" id="PTHR11795">
    <property type="entry name" value="BRANCHED-CHAIN AMINO ACID TRANSPORT SYSTEM PERMEASE PROTEIN LIVH"/>
    <property type="match status" value="1"/>
</dbReference>
<sequence length="292" mass="30283">MQLLAALISGLGLGSMYGLMALGFHITHSVSGTVNFAQGSSMMLGAVLCFTFAQTLGWGLAPAIVLALLCCALYGLLVEFLAVRPFASRGSNAWLMSTVALGIVLDNVVMHTFGKEPRSLPSPLAVTPIEVSGLGLGVYPLQLLIPLVGLALAAALHLVARRTRWGIALLAVVQNRDAARLMGIPIRRAVAATYAVSTLLAGIAGMLIAPLFNVTADMGTLFGLKAFAVAILGGISSAWGVMIAGLIFGVAEALITVTLGSGYTHIITFTLVIAVLAMRPNGLFGRAEVKKV</sequence>
<dbReference type="GO" id="GO:0006865">
    <property type="term" value="P:amino acid transport"/>
    <property type="evidence" value="ECO:0007669"/>
    <property type="project" value="UniProtKB-KW"/>
</dbReference>
<evidence type="ECO:0000256" key="9">
    <source>
        <dbReference type="SAM" id="Phobius"/>
    </source>
</evidence>
<comment type="caution">
    <text evidence="10">The sequence shown here is derived from an EMBL/GenBank/DDBJ whole genome shotgun (WGS) entry which is preliminary data.</text>
</comment>